<gene>
    <name evidence="9" type="primary">LOC115246526</name>
</gene>
<evidence type="ECO:0000259" key="8">
    <source>
        <dbReference type="PROSITE" id="PS50850"/>
    </source>
</evidence>
<evidence type="ECO:0000313" key="10">
    <source>
        <dbReference type="Proteomes" id="UP000005226"/>
    </source>
</evidence>
<dbReference type="Pfam" id="PF07690">
    <property type="entry name" value="MFS_1"/>
    <property type="match status" value="1"/>
</dbReference>
<keyword evidence="4 7" id="KW-1133">Transmembrane helix</keyword>
<dbReference type="PROSITE" id="PS50850">
    <property type="entry name" value="MFS"/>
    <property type="match status" value="1"/>
</dbReference>
<dbReference type="PANTHER" id="PTHR23505:SF67">
    <property type="entry name" value="PROTEIN SPINSTER HOMOLOG 3"/>
    <property type="match status" value="1"/>
</dbReference>
<feature type="transmembrane region" description="Helical" evidence="7">
    <location>
        <begin position="227"/>
        <end position="246"/>
    </location>
</feature>
<organism evidence="9 10">
    <name type="scientific">Takifugu rubripes</name>
    <name type="common">Japanese pufferfish</name>
    <name type="synonym">Fugu rubripes</name>
    <dbReference type="NCBI Taxonomy" id="31033"/>
    <lineage>
        <taxon>Eukaryota</taxon>
        <taxon>Metazoa</taxon>
        <taxon>Chordata</taxon>
        <taxon>Craniata</taxon>
        <taxon>Vertebrata</taxon>
        <taxon>Euteleostomi</taxon>
        <taxon>Actinopterygii</taxon>
        <taxon>Neopterygii</taxon>
        <taxon>Teleostei</taxon>
        <taxon>Neoteleostei</taxon>
        <taxon>Acanthomorphata</taxon>
        <taxon>Eupercaria</taxon>
        <taxon>Tetraodontiformes</taxon>
        <taxon>Tetradontoidea</taxon>
        <taxon>Tetraodontidae</taxon>
        <taxon>Takifugu</taxon>
    </lineage>
</organism>
<feature type="transmembrane region" description="Helical" evidence="7">
    <location>
        <begin position="277"/>
        <end position="300"/>
    </location>
</feature>
<evidence type="ECO:0000256" key="4">
    <source>
        <dbReference type="ARBA" id="ARBA00022989"/>
    </source>
</evidence>
<evidence type="ECO:0000256" key="2">
    <source>
        <dbReference type="ARBA" id="ARBA00022448"/>
    </source>
</evidence>
<evidence type="ECO:0000256" key="1">
    <source>
        <dbReference type="ARBA" id="ARBA00004141"/>
    </source>
</evidence>
<proteinExistence type="inferred from homology"/>
<feature type="transmembrane region" description="Helical" evidence="7">
    <location>
        <begin position="154"/>
        <end position="178"/>
    </location>
</feature>
<feature type="transmembrane region" description="Helical" evidence="7">
    <location>
        <begin position="337"/>
        <end position="365"/>
    </location>
</feature>
<evidence type="ECO:0000256" key="5">
    <source>
        <dbReference type="ARBA" id="ARBA00023136"/>
    </source>
</evidence>
<evidence type="ECO:0000256" key="7">
    <source>
        <dbReference type="SAM" id="Phobius"/>
    </source>
</evidence>
<dbReference type="Gene3D" id="1.20.1250.20">
    <property type="entry name" value="MFS general substrate transporter like domains"/>
    <property type="match status" value="1"/>
</dbReference>
<feature type="transmembrane region" description="Helical" evidence="7">
    <location>
        <begin position="126"/>
        <end position="147"/>
    </location>
</feature>
<accession>A0A674M9A6</accession>
<dbReference type="AlphaFoldDB" id="A0A674M9A6"/>
<dbReference type="PANTHER" id="PTHR23505">
    <property type="entry name" value="SPINSTER"/>
    <property type="match status" value="1"/>
</dbReference>
<feature type="transmembrane region" description="Helical" evidence="7">
    <location>
        <begin position="66"/>
        <end position="87"/>
    </location>
</feature>
<dbReference type="InterPro" id="IPR044770">
    <property type="entry name" value="MFS_spinster-like"/>
</dbReference>
<reference evidence="9" key="3">
    <citation type="submission" date="2025-09" db="UniProtKB">
        <authorList>
            <consortium name="Ensembl"/>
        </authorList>
    </citation>
    <scope>IDENTIFICATION</scope>
</reference>
<evidence type="ECO:0000256" key="6">
    <source>
        <dbReference type="ARBA" id="ARBA00024338"/>
    </source>
</evidence>
<dbReference type="CDD" id="cd17328">
    <property type="entry name" value="MFS_spinster_like"/>
    <property type="match status" value="1"/>
</dbReference>
<comment type="subcellular location">
    <subcellularLocation>
        <location evidence="1">Membrane</location>
        <topology evidence="1">Multi-pass membrane protein</topology>
    </subcellularLocation>
</comment>
<evidence type="ECO:0000256" key="3">
    <source>
        <dbReference type="ARBA" id="ARBA00022692"/>
    </source>
</evidence>
<feature type="transmembrane region" description="Helical" evidence="7">
    <location>
        <begin position="312"/>
        <end position="331"/>
    </location>
</feature>
<reference evidence="9 10" key="1">
    <citation type="journal article" date="2011" name="Genome Biol. Evol.">
        <title>Integration of the genetic map and genome assembly of fugu facilitates insights into distinct features of genome evolution in teleosts and mammals.</title>
        <authorList>
            <person name="Kai W."/>
            <person name="Kikuchi K."/>
            <person name="Tohari S."/>
            <person name="Chew A.K."/>
            <person name="Tay A."/>
            <person name="Fujiwara A."/>
            <person name="Hosoya S."/>
            <person name="Suetake H."/>
            <person name="Naruse K."/>
            <person name="Brenner S."/>
            <person name="Suzuki Y."/>
            <person name="Venkatesh B."/>
        </authorList>
    </citation>
    <scope>NUCLEOTIDE SEQUENCE [LARGE SCALE GENOMIC DNA]</scope>
</reference>
<dbReference type="InterPro" id="IPR036259">
    <property type="entry name" value="MFS_trans_sf"/>
</dbReference>
<dbReference type="OMA" id="WAWIPPE"/>
<reference evidence="9" key="2">
    <citation type="submission" date="2025-08" db="UniProtKB">
        <authorList>
            <consortium name="Ensembl"/>
        </authorList>
    </citation>
    <scope>IDENTIFICATION</scope>
</reference>
<dbReference type="Ensembl" id="ENSTRUT00000062834.1">
    <property type="protein sequence ID" value="ENSTRUP00000057934.1"/>
    <property type="gene ID" value="ENSTRUG00000031317.1"/>
</dbReference>
<dbReference type="SUPFAM" id="SSF103473">
    <property type="entry name" value="MFS general substrate transporter"/>
    <property type="match status" value="1"/>
</dbReference>
<protein>
    <submittedName>
        <fullName evidence="9">SPNS lysolipid transporter 3, sphingosine-1-phosphate (putative)</fullName>
    </submittedName>
</protein>
<dbReference type="Proteomes" id="UP000005226">
    <property type="component" value="Chromosome 15"/>
</dbReference>
<dbReference type="InterPro" id="IPR011701">
    <property type="entry name" value="MFS"/>
</dbReference>
<dbReference type="InterPro" id="IPR020846">
    <property type="entry name" value="MFS_dom"/>
</dbReference>
<sequence>QAVCSCAPFLFHPRLPGSNGLHPPQRIRGHGCLCYVNLVNYIERYTIAGVLPNIQAYFHLSDGTAALLQTVFICSFLLLAPVFGYLGDRYNRKYIMIAGLIMWTLTSFCCSFITESYFWALMLLRALVGIGEASYTTIAPTLIADLFTGARRSIMICAFYILIPVGSGLGFIIGAGVASQTGDWHWAFRVRINPIFGLVGIALLFFFCPNPPRVVELFHSFTKSYMWSTLGITASTFNLGALAFWMPTFLSRARVFQGLHCQDGSCLSTDSRLSSGYSYGFGVVTIVTGVLGGSIGTLLSRSFRDRLPHVDPLICAVGLLASVPCLIASIFTASTSIATVFAFLGQALVAMNWAVMADILLYIVIPNRRSTAEALQVMFIHLLGDCGSPYIVGAVRCSLGLTSPWVRGY</sequence>
<keyword evidence="3 7" id="KW-0812">Transmembrane</keyword>
<keyword evidence="2" id="KW-0813">Transport</keyword>
<dbReference type="InParanoid" id="A0A674M9A6"/>
<dbReference type="GO" id="GO:0022857">
    <property type="term" value="F:transmembrane transporter activity"/>
    <property type="evidence" value="ECO:0007669"/>
    <property type="project" value="InterPro"/>
</dbReference>
<dbReference type="FunCoup" id="A0A674M9A6">
    <property type="interactions" value="241"/>
</dbReference>
<keyword evidence="10" id="KW-1185">Reference proteome</keyword>
<feature type="transmembrane region" description="Helical" evidence="7">
    <location>
        <begin position="94"/>
        <end position="114"/>
    </location>
</feature>
<feature type="domain" description="Major facilitator superfamily (MFS) profile" evidence="8">
    <location>
        <begin position="29"/>
        <end position="409"/>
    </location>
</feature>
<name>A0A674M9A6_TAKRU</name>
<dbReference type="GeneTree" id="ENSGT00390000005976"/>
<keyword evidence="5 7" id="KW-0472">Membrane</keyword>
<feature type="transmembrane region" description="Helical" evidence="7">
    <location>
        <begin position="190"/>
        <end position="207"/>
    </location>
</feature>
<comment type="similarity">
    <text evidence="6">Belongs to the major facilitator superfamily. Spinster (TC 2.A.1.49) family.</text>
</comment>
<evidence type="ECO:0000313" key="9">
    <source>
        <dbReference type="Ensembl" id="ENSTRUP00000057934.1"/>
    </source>
</evidence>
<dbReference type="GO" id="GO:0016020">
    <property type="term" value="C:membrane"/>
    <property type="evidence" value="ECO:0007669"/>
    <property type="project" value="UniProtKB-SubCell"/>
</dbReference>